<dbReference type="PANTHER" id="PTHR33606:SF3">
    <property type="entry name" value="PROTEIN YCII"/>
    <property type="match status" value="1"/>
</dbReference>
<dbReference type="SUPFAM" id="SSF54909">
    <property type="entry name" value="Dimeric alpha+beta barrel"/>
    <property type="match status" value="1"/>
</dbReference>
<evidence type="ECO:0000313" key="3">
    <source>
        <dbReference type="EMBL" id="HHI88642.1"/>
    </source>
</evidence>
<dbReference type="Proteomes" id="UP000885806">
    <property type="component" value="Unassembled WGS sequence"/>
</dbReference>
<accession>A0A7V5NWR4</accession>
<comment type="similarity">
    <text evidence="1">Belongs to the YciI family.</text>
</comment>
<feature type="domain" description="YCII-related" evidence="2">
    <location>
        <begin position="15"/>
        <end position="94"/>
    </location>
</feature>
<dbReference type="AlphaFoldDB" id="A0A7V5NWR4"/>
<evidence type="ECO:0000259" key="2">
    <source>
        <dbReference type="Pfam" id="PF03795"/>
    </source>
</evidence>
<dbReference type="Gene3D" id="3.30.70.1060">
    <property type="entry name" value="Dimeric alpha+beta barrel"/>
    <property type="match status" value="1"/>
</dbReference>
<gene>
    <name evidence="3" type="ORF">ENK01_01695</name>
</gene>
<dbReference type="PANTHER" id="PTHR33606">
    <property type="entry name" value="PROTEIN YCII"/>
    <property type="match status" value="1"/>
</dbReference>
<proteinExistence type="inferred from homology"/>
<dbReference type="Pfam" id="PF03795">
    <property type="entry name" value="YCII"/>
    <property type="match status" value="1"/>
</dbReference>
<sequence>MSKKTIYTIARCFDKPGKAAARRRKTFLPDHLAHIEEVIDNIFAAGPLYTYDHKTIIGSLYIYKTDDVNTAKDWLKADPYYRADIWGEIRFTPFYIAAGESVGGLAYKTQ</sequence>
<evidence type="ECO:0000256" key="1">
    <source>
        <dbReference type="ARBA" id="ARBA00007689"/>
    </source>
</evidence>
<protein>
    <submittedName>
        <fullName evidence="3">YciI family protein</fullName>
    </submittedName>
</protein>
<comment type="caution">
    <text evidence="3">The sequence shown here is derived from an EMBL/GenBank/DDBJ whole genome shotgun (WGS) entry which is preliminary data.</text>
</comment>
<reference evidence="3" key="1">
    <citation type="journal article" date="2020" name="mSystems">
        <title>Genome- and Community-Level Interaction Insights into Carbon Utilization and Element Cycling Functions of Hydrothermarchaeota in Hydrothermal Sediment.</title>
        <authorList>
            <person name="Zhou Z."/>
            <person name="Liu Y."/>
            <person name="Xu W."/>
            <person name="Pan J."/>
            <person name="Luo Z.H."/>
            <person name="Li M."/>
        </authorList>
    </citation>
    <scope>NUCLEOTIDE SEQUENCE [LARGE SCALE GENOMIC DNA]</scope>
    <source>
        <strain evidence="3">HyVt-538</strain>
    </source>
</reference>
<organism evidence="3">
    <name type="scientific">Hellea balneolensis</name>
    <dbReference type="NCBI Taxonomy" id="287478"/>
    <lineage>
        <taxon>Bacteria</taxon>
        <taxon>Pseudomonadati</taxon>
        <taxon>Pseudomonadota</taxon>
        <taxon>Alphaproteobacteria</taxon>
        <taxon>Maricaulales</taxon>
        <taxon>Robiginitomaculaceae</taxon>
        <taxon>Hellea</taxon>
    </lineage>
</organism>
<dbReference type="EMBL" id="DROP01000114">
    <property type="protein sequence ID" value="HHI88642.1"/>
    <property type="molecule type" value="Genomic_DNA"/>
</dbReference>
<dbReference type="InterPro" id="IPR011008">
    <property type="entry name" value="Dimeric_a/b-barrel"/>
</dbReference>
<name>A0A7V5NWR4_9PROT</name>
<dbReference type="InterPro" id="IPR051807">
    <property type="entry name" value="Sec-metab_biosynth-assoc"/>
</dbReference>
<dbReference type="InterPro" id="IPR005545">
    <property type="entry name" value="YCII"/>
</dbReference>